<keyword evidence="2" id="KW-1185">Reference proteome</keyword>
<organism evidence="1 2">
    <name type="scientific">Keratinibaculum paraultunense</name>
    <dbReference type="NCBI Taxonomy" id="1278232"/>
    <lineage>
        <taxon>Bacteria</taxon>
        <taxon>Bacillati</taxon>
        <taxon>Bacillota</taxon>
        <taxon>Tissierellia</taxon>
        <taxon>Tissierellales</taxon>
        <taxon>Tepidimicrobiaceae</taxon>
        <taxon>Keratinibaculum</taxon>
    </lineage>
</organism>
<dbReference type="AlphaFoldDB" id="A0A4R3KYY7"/>
<gene>
    <name evidence="1" type="ORF">EDD65_10475</name>
</gene>
<dbReference type="InterPro" id="IPR017850">
    <property type="entry name" value="Alkaline_phosphatase_core_sf"/>
</dbReference>
<sequence length="837" mass="98294">MAELNLKQIEDKLNNEFDEKDRVIIFWYDEKQEFIDDIKNLNLKNAKIHYLTPRNLFKTKVLLERQDTESNYLIYAPFKKPNNRDNHLADTIIYSKEFFADRASLIMADLGIDVAYKLVIEKYIKFFNAKDRTNRFYELEVDEYNEESIEIALLSALVKSKVANFEEVVRIVLSEGLSDNKYMKEFSKFGLEEAFWKYCRINFSYIDEEPNLMKLSISLLLTYAENQMNTKLPSKLNKYVLDKPGTVMAFIDQMMNSNIYKDSFRKISNEVYKVIDGDKIFKNYEIEHLINVDVFKDIDEIIINWVLDRLFDENLNATVNNLSLVDVCKSRKFKHFKDLYSDKYDVLINAYYLILNKDFTPEDNIIDLVEEYDNKYYKIDTYYRKFYYHLDKVKNSSIFEELKVLVENIYINKYLDVISKEFSNKLDYNILKEKYKLQKDFYRNYVAGNSGRIIVIISDAFRYEIGKELVERFKFDEKTEANIEPQIGVLPSYTSLGMAALLPNKHIEIADNYEVFVDGKPTKNMNERNAILQSKNPNSDSIQYDELIKMTKQEMRDFFSGKEIIYIYHNKIDARAHSSEDEVFDACNEAMEEIKDIIRKLTNNISATRFIVTADHGFIYTRSKNKESDKINRFFEQNDKTNRRFIISEKPYDILGTKSMMVSDVLGNYDERAIITPISSDVFKVQGGGQNFVHGGSSPQEIIVPIVKVKTVTGAVETEKVKISLISMLSKITNLLLSLDFVQQEPVSDTIKPATYKIRFENEDGELISNEEIYVAKSRSKESIDRIFKLNFRLRNKKYTQDEKYYFTITDVETGIEIYRQQVIIDIAFADDFGFDI</sequence>
<dbReference type="Proteomes" id="UP000294567">
    <property type="component" value="Unassembled WGS sequence"/>
</dbReference>
<dbReference type="InterPro" id="IPR014060">
    <property type="entry name" value="PglZ"/>
</dbReference>
<reference evidence="1 2" key="1">
    <citation type="submission" date="2019-03" db="EMBL/GenBank/DDBJ databases">
        <title>Genomic Encyclopedia of Type Strains, Phase IV (KMG-IV): sequencing the most valuable type-strain genomes for metagenomic binning, comparative biology and taxonomic classification.</title>
        <authorList>
            <person name="Goeker M."/>
        </authorList>
    </citation>
    <scope>NUCLEOTIDE SEQUENCE [LARGE SCALE GENOMIC DNA]</scope>
    <source>
        <strain evidence="1 2">DSM 26752</strain>
    </source>
</reference>
<proteinExistence type="predicted"/>
<dbReference type="Pfam" id="PF08665">
    <property type="entry name" value="PglZ"/>
    <property type="match status" value="1"/>
</dbReference>
<evidence type="ECO:0000313" key="1">
    <source>
        <dbReference type="EMBL" id="TCS90534.1"/>
    </source>
</evidence>
<dbReference type="OrthoDB" id="9769734at2"/>
<accession>A0A4R3KYY7</accession>
<evidence type="ECO:0000313" key="2">
    <source>
        <dbReference type="Proteomes" id="UP000294567"/>
    </source>
</evidence>
<protein>
    <submittedName>
        <fullName evidence="1">Uncharacterized protein (TIGR02687 family)</fullName>
    </submittedName>
</protein>
<dbReference type="EMBL" id="SMAE01000004">
    <property type="protein sequence ID" value="TCS90534.1"/>
    <property type="molecule type" value="Genomic_DNA"/>
</dbReference>
<dbReference type="Gene3D" id="3.40.720.10">
    <property type="entry name" value="Alkaline Phosphatase, subunit A"/>
    <property type="match status" value="1"/>
</dbReference>
<dbReference type="NCBIfam" id="TIGR02687">
    <property type="entry name" value="BREX-1 system phosphatase PglZ type A"/>
    <property type="match status" value="1"/>
</dbReference>
<dbReference type="RefSeq" id="WP_158279989.1">
    <property type="nucleotide sequence ID" value="NZ_CP068564.1"/>
</dbReference>
<name>A0A4R3KYY7_9FIRM</name>
<comment type="caution">
    <text evidence="1">The sequence shown here is derived from an EMBL/GenBank/DDBJ whole genome shotgun (WGS) entry which is preliminary data.</text>
</comment>